<feature type="compositionally biased region" description="Low complexity" evidence="1">
    <location>
        <begin position="133"/>
        <end position="148"/>
    </location>
</feature>
<accession>A0A0D2NCG8</accession>
<keyword evidence="4" id="KW-1185">Reference proteome</keyword>
<feature type="region of interest" description="Disordered" evidence="1">
    <location>
        <begin position="133"/>
        <end position="155"/>
    </location>
</feature>
<name>A0A0D2NCG8_HYPSF</name>
<feature type="region of interest" description="Disordered" evidence="1">
    <location>
        <begin position="169"/>
        <end position="193"/>
    </location>
</feature>
<gene>
    <name evidence="3" type="ORF">HYPSUDRAFT_208878</name>
</gene>
<evidence type="ECO:0000313" key="3">
    <source>
        <dbReference type="EMBL" id="KJA14251.1"/>
    </source>
</evidence>
<feature type="signal peptide" evidence="2">
    <location>
        <begin position="1"/>
        <end position="17"/>
    </location>
</feature>
<organism evidence="3 4">
    <name type="scientific">Hypholoma sublateritium (strain FD-334 SS-4)</name>
    <dbReference type="NCBI Taxonomy" id="945553"/>
    <lineage>
        <taxon>Eukaryota</taxon>
        <taxon>Fungi</taxon>
        <taxon>Dikarya</taxon>
        <taxon>Basidiomycota</taxon>
        <taxon>Agaricomycotina</taxon>
        <taxon>Agaricomycetes</taxon>
        <taxon>Agaricomycetidae</taxon>
        <taxon>Agaricales</taxon>
        <taxon>Agaricineae</taxon>
        <taxon>Strophariaceae</taxon>
        <taxon>Hypholoma</taxon>
    </lineage>
</organism>
<evidence type="ECO:0008006" key="5">
    <source>
        <dbReference type="Google" id="ProtNLM"/>
    </source>
</evidence>
<dbReference type="EMBL" id="KN817688">
    <property type="protein sequence ID" value="KJA14251.1"/>
    <property type="molecule type" value="Genomic_DNA"/>
</dbReference>
<dbReference type="Proteomes" id="UP000054270">
    <property type="component" value="Unassembled WGS sequence"/>
</dbReference>
<protein>
    <recommendedName>
        <fullName evidence="5">Extracellular membrane protein CFEM domain-containing protein</fullName>
    </recommendedName>
</protein>
<dbReference type="AlphaFoldDB" id="A0A0D2NCG8"/>
<dbReference type="OrthoDB" id="3030369at2759"/>
<dbReference type="OMA" id="WITLTIQ"/>
<evidence type="ECO:0000256" key="2">
    <source>
        <dbReference type="SAM" id="SignalP"/>
    </source>
</evidence>
<proteinExistence type="predicted"/>
<keyword evidence="2" id="KW-0732">Signal</keyword>
<reference evidence="4" key="1">
    <citation type="submission" date="2014-04" db="EMBL/GenBank/DDBJ databases">
        <title>Evolutionary Origins and Diversification of the Mycorrhizal Mutualists.</title>
        <authorList>
            <consortium name="DOE Joint Genome Institute"/>
            <consortium name="Mycorrhizal Genomics Consortium"/>
            <person name="Kohler A."/>
            <person name="Kuo A."/>
            <person name="Nagy L.G."/>
            <person name="Floudas D."/>
            <person name="Copeland A."/>
            <person name="Barry K.W."/>
            <person name="Cichocki N."/>
            <person name="Veneault-Fourrey C."/>
            <person name="LaButti K."/>
            <person name="Lindquist E.A."/>
            <person name="Lipzen A."/>
            <person name="Lundell T."/>
            <person name="Morin E."/>
            <person name="Murat C."/>
            <person name="Riley R."/>
            <person name="Ohm R."/>
            <person name="Sun H."/>
            <person name="Tunlid A."/>
            <person name="Henrissat B."/>
            <person name="Grigoriev I.V."/>
            <person name="Hibbett D.S."/>
            <person name="Martin F."/>
        </authorList>
    </citation>
    <scope>NUCLEOTIDE SEQUENCE [LARGE SCALE GENOMIC DNA]</scope>
    <source>
        <strain evidence="4">FD-334 SS-4</strain>
    </source>
</reference>
<evidence type="ECO:0000313" key="4">
    <source>
        <dbReference type="Proteomes" id="UP000054270"/>
    </source>
</evidence>
<sequence length="216" mass="22634">MFRLATALYMTVTGTMALRIMAGITFDTGGIHALVSRQTGTNPAPPTQCATPCNAIESMISNGCQISTCCLTSFVTNYFNCFECLGQVDNTTDYTTQQNTINEIEQSCALAGVSLPPVTFPGQSPDSTIVVSPPSTAATSTSISTQAPGLPTSQSTITTVPLTRTAPQTTITSLSTDTPSPSPTTTSGGLPTSVPHTNLGLWTYTALIGLFFYRLL</sequence>
<feature type="chain" id="PRO_5002265350" description="Extracellular membrane protein CFEM domain-containing protein" evidence="2">
    <location>
        <begin position="18"/>
        <end position="216"/>
    </location>
</feature>
<evidence type="ECO:0000256" key="1">
    <source>
        <dbReference type="SAM" id="MobiDB-lite"/>
    </source>
</evidence>